<evidence type="ECO:0000259" key="1">
    <source>
        <dbReference type="Pfam" id="PF13476"/>
    </source>
</evidence>
<protein>
    <submittedName>
        <fullName evidence="2">AAA family ATPase</fullName>
    </submittedName>
</protein>
<reference evidence="2 3" key="1">
    <citation type="journal article" date="2018" name="Int. J. Syst. Evol. Microbiol.">
        <title>Adhaeribacter swui sp. nov., isolated from wet mud.</title>
        <authorList>
            <person name="Kim D.U."/>
            <person name="Kim K.W."/>
            <person name="Kang M.S."/>
            <person name="Kim J.Y."/>
            <person name="Jang J.H."/>
            <person name="Kim M.K."/>
        </authorList>
    </citation>
    <scope>NUCLEOTIDE SEQUENCE [LARGE SCALE GENOMIC DNA]</scope>
    <source>
        <strain evidence="2 3">KCTC 52873</strain>
    </source>
</reference>
<feature type="domain" description="Rad50/SbcC-type AAA" evidence="1">
    <location>
        <begin position="8"/>
        <end position="115"/>
    </location>
</feature>
<dbReference type="GO" id="GO:0016887">
    <property type="term" value="F:ATP hydrolysis activity"/>
    <property type="evidence" value="ECO:0007669"/>
    <property type="project" value="InterPro"/>
</dbReference>
<keyword evidence="3" id="KW-1185">Reference proteome</keyword>
<dbReference type="EMBL" id="CP055156">
    <property type="protein sequence ID" value="QNF34783.1"/>
    <property type="molecule type" value="Genomic_DNA"/>
</dbReference>
<dbReference type="PANTHER" id="PTHR32114:SF2">
    <property type="entry name" value="ABC TRANSPORTER ABCH.3"/>
    <property type="match status" value="1"/>
</dbReference>
<dbReference type="InterPro" id="IPR038729">
    <property type="entry name" value="Rad50/SbcC_AAA"/>
</dbReference>
<name>A0A7G7GC99_9BACT</name>
<dbReference type="KEGG" id="aswu:HUW51_19385"/>
<proteinExistence type="predicted"/>
<dbReference type="Pfam" id="PF13476">
    <property type="entry name" value="AAA_23"/>
    <property type="match status" value="1"/>
</dbReference>
<accession>A0A7G7GC99</accession>
<organism evidence="2 3">
    <name type="scientific">Adhaeribacter swui</name>
    <dbReference type="NCBI Taxonomy" id="2086471"/>
    <lineage>
        <taxon>Bacteria</taxon>
        <taxon>Pseudomonadati</taxon>
        <taxon>Bacteroidota</taxon>
        <taxon>Cytophagia</taxon>
        <taxon>Cytophagales</taxon>
        <taxon>Hymenobacteraceae</taxon>
        <taxon>Adhaeribacter</taxon>
    </lineage>
</organism>
<evidence type="ECO:0000313" key="3">
    <source>
        <dbReference type="Proteomes" id="UP000515237"/>
    </source>
</evidence>
<sequence>MKRYFLSSIEIEGFRGINNELSPLKIKIDDKKVHSIFAPNASGKSSIYDALSYALKDEIPRLKALHSKEKSEDYYINKFHSTGNSIINLCFKPDDSSQIINVQIRKDRTGGYSITSPEESNIKEF</sequence>
<evidence type="ECO:0000313" key="2">
    <source>
        <dbReference type="EMBL" id="QNF34783.1"/>
    </source>
</evidence>
<dbReference type="RefSeq" id="WP_185271277.1">
    <property type="nucleotide sequence ID" value="NZ_CP055156.1"/>
</dbReference>
<dbReference type="Gene3D" id="3.40.50.300">
    <property type="entry name" value="P-loop containing nucleotide triphosphate hydrolases"/>
    <property type="match status" value="1"/>
</dbReference>
<dbReference type="SUPFAM" id="SSF52540">
    <property type="entry name" value="P-loop containing nucleoside triphosphate hydrolases"/>
    <property type="match status" value="1"/>
</dbReference>
<gene>
    <name evidence="2" type="ORF">HUW51_19385</name>
</gene>
<dbReference type="GO" id="GO:0006302">
    <property type="term" value="P:double-strand break repair"/>
    <property type="evidence" value="ECO:0007669"/>
    <property type="project" value="InterPro"/>
</dbReference>
<dbReference type="AlphaFoldDB" id="A0A7G7GC99"/>
<dbReference type="Proteomes" id="UP000515237">
    <property type="component" value="Chromosome"/>
</dbReference>
<dbReference type="PANTHER" id="PTHR32114">
    <property type="entry name" value="ABC TRANSPORTER ABCH.3"/>
    <property type="match status" value="1"/>
</dbReference>
<dbReference type="InterPro" id="IPR027417">
    <property type="entry name" value="P-loop_NTPase"/>
</dbReference>